<accession>W9Z087</accession>
<evidence type="ECO:0000313" key="1">
    <source>
        <dbReference type="EMBL" id="EXJ87939.1"/>
    </source>
</evidence>
<sequence>MACRQEPRPLLFIVRDAQSFNRGTYKKASAEAKAITSHVSRRYRGWRKTHRQNLLLDHTTNAILTSVLPSEATRSANNVTQAIEETDNQVLSEYRQQLLESSSRWVYGPFESHCLQADRPEKLILIDGSIVPQILRFGSQTLDPFVPDSFKYDREIQADLFFYIKILRPFAVHLIKGWSWIDNLSQIQSSPVLAYAVAAYASVFLAGSLRGGPGVVLPPPVEKGQQPLWEIPSWLRLQTYCLAELNAILSDLSSRKLDESCYQAIFFLLRLSILLSDGETGRMHLKALRRISGLIGVEDVDLDKEMAVGKINIISAFLHSSSVVLVRGRRQGARGSGHVREVVELDRKLWTCDREWYTFCAAVGARRLIWRAESPSAKLLPETAPAIARMDPNSHFLQQGEFVELQRCYQIALFLSVYLNNISFNTSAARVRSQALDLQSRLSKMDMFAITKLCHCTVFNLLMVGAMAMRGFLERNWFVHLIATQYTEVLHIDHVYRLLAEFIDPLHIVYNAVEDTWEDVINFRSIMSIKTMPQGSSTGHNLGGIENFRPMNYSPDLSLPINVVEMEDLDSSFEQGMI</sequence>
<dbReference type="Proteomes" id="UP000019484">
    <property type="component" value="Unassembled WGS sequence"/>
</dbReference>
<dbReference type="RefSeq" id="XP_007723945.1">
    <property type="nucleotide sequence ID" value="XM_007725755.1"/>
</dbReference>
<keyword evidence="2" id="KW-1185">Reference proteome</keyword>
<comment type="caution">
    <text evidence="1">The sequence shown here is derived from an EMBL/GenBank/DDBJ whole genome shotgun (WGS) entry which is preliminary data.</text>
</comment>
<name>W9Z087_9EURO</name>
<evidence type="ECO:0008006" key="3">
    <source>
        <dbReference type="Google" id="ProtNLM"/>
    </source>
</evidence>
<proteinExistence type="predicted"/>
<evidence type="ECO:0000313" key="2">
    <source>
        <dbReference type="Proteomes" id="UP000019484"/>
    </source>
</evidence>
<protein>
    <recommendedName>
        <fullName evidence="3">Transcription factor domain-containing protein</fullName>
    </recommendedName>
</protein>
<reference evidence="1 2" key="1">
    <citation type="submission" date="2013-03" db="EMBL/GenBank/DDBJ databases">
        <title>The Genome Sequence of Capronia coronata CBS 617.96.</title>
        <authorList>
            <consortium name="The Broad Institute Genomics Platform"/>
            <person name="Cuomo C."/>
            <person name="de Hoog S."/>
            <person name="Gorbushina A."/>
            <person name="Walker B."/>
            <person name="Young S.K."/>
            <person name="Zeng Q."/>
            <person name="Gargeya S."/>
            <person name="Fitzgerald M."/>
            <person name="Haas B."/>
            <person name="Abouelleil A."/>
            <person name="Allen A.W."/>
            <person name="Alvarado L."/>
            <person name="Arachchi H.M."/>
            <person name="Berlin A.M."/>
            <person name="Chapman S.B."/>
            <person name="Gainer-Dewar J."/>
            <person name="Goldberg J."/>
            <person name="Griggs A."/>
            <person name="Gujja S."/>
            <person name="Hansen M."/>
            <person name="Howarth C."/>
            <person name="Imamovic A."/>
            <person name="Ireland A."/>
            <person name="Larimer J."/>
            <person name="McCowan C."/>
            <person name="Murphy C."/>
            <person name="Pearson M."/>
            <person name="Poon T.W."/>
            <person name="Priest M."/>
            <person name="Roberts A."/>
            <person name="Saif S."/>
            <person name="Shea T."/>
            <person name="Sisk P."/>
            <person name="Sykes S."/>
            <person name="Wortman J."/>
            <person name="Nusbaum C."/>
            <person name="Birren B."/>
        </authorList>
    </citation>
    <scope>NUCLEOTIDE SEQUENCE [LARGE SCALE GENOMIC DNA]</scope>
    <source>
        <strain evidence="1 2">CBS 617.96</strain>
    </source>
</reference>
<dbReference type="EMBL" id="AMWN01000004">
    <property type="protein sequence ID" value="EXJ87939.1"/>
    <property type="molecule type" value="Genomic_DNA"/>
</dbReference>
<organism evidence="1 2">
    <name type="scientific">Capronia coronata CBS 617.96</name>
    <dbReference type="NCBI Taxonomy" id="1182541"/>
    <lineage>
        <taxon>Eukaryota</taxon>
        <taxon>Fungi</taxon>
        <taxon>Dikarya</taxon>
        <taxon>Ascomycota</taxon>
        <taxon>Pezizomycotina</taxon>
        <taxon>Eurotiomycetes</taxon>
        <taxon>Chaetothyriomycetidae</taxon>
        <taxon>Chaetothyriales</taxon>
        <taxon>Herpotrichiellaceae</taxon>
        <taxon>Capronia</taxon>
    </lineage>
</organism>
<dbReference type="OrthoDB" id="4156747at2759"/>
<dbReference type="HOGENOM" id="CLU_032921_0_0_1"/>
<dbReference type="eggNOG" id="ENOG502T4HR">
    <property type="taxonomic scope" value="Eukaryota"/>
</dbReference>
<dbReference type="AlphaFoldDB" id="W9Z087"/>
<dbReference type="GeneID" id="19159744"/>
<gene>
    <name evidence="1" type="ORF">A1O1_04866</name>
</gene>